<dbReference type="Pfam" id="PF14361">
    <property type="entry name" value="RsbRD_N"/>
    <property type="match status" value="1"/>
</dbReference>
<dbReference type="PANTHER" id="PTHR33744:SF17">
    <property type="entry name" value="CONSERVED PROTEIN"/>
    <property type="match status" value="1"/>
</dbReference>
<dbReference type="InterPro" id="IPR025736">
    <property type="entry name" value="PucR_C-HTH_dom"/>
</dbReference>
<dbReference type="Proteomes" id="UP000292564">
    <property type="component" value="Unassembled WGS sequence"/>
</dbReference>
<reference evidence="3 4" key="1">
    <citation type="submission" date="2019-02" db="EMBL/GenBank/DDBJ databases">
        <title>Sequencing the genomes of 1000 actinobacteria strains.</title>
        <authorList>
            <person name="Klenk H.-P."/>
        </authorList>
    </citation>
    <scope>NUCLEOTIDE SEQUENCE [LARGE SCALE GENOMIC DNA]</scope>
    <source>
        <strain evidence="3 4">DSM 45162</strain>
    </source>
</reference>
<organism evidence="3 4">
    <name type="scientific">Krasilnikovia cinnamomea</name>
    <dbReference type="NCBI Taxonomy" id="349313"/>
    <lineage>
        <taxon>Bacteria</taxon>
        <taxon>Bacillati</taxon>
        <taxon>Actinomycetota</taxon>
        <taxon>Actinomycetes</taxon>
        <taxon>Micromonosporales</taxon>
        <taxon>Micromonosporaceae</taxon>
        <taxon>Krasilnikovia</taxon>
    </lineage>
</organism>
<dbReference type="InterPro" id="IPR042070">
    <property type="entry name" value="PucR_C-HTH_sf"/>
</dbReference>
<dbReference type="AlphaFoldDB" id="A0A4Q7ZES2"/>
<protein>
    <submittedName>
        <fullName evidence="3">PucR-like helix-turn-helix protein</fullName>
    </submittedName>
</protein>
<accession>A0A4Q7ZES2</accession>
<evidence type="ECO:0000259" key="2">
    <source>
        <dbReference type="Pfam" id="PF14361"/>
    </source>
</evidence>
<dbReference type="PANTHER" id="PTHR33744">
    <property type="entry name" value="CARBOHYDRATE DIACID REGULATOR"/>
    <property type="match status" value="1"/>
</dbReference>
<feature type="domain" description="PucR C-terminal helix-turn-helix" evidence="1">
    <location>
        <begin position="315"/>
        <end position="357"/>
    </location>
</feature>
<dbReference type="InterPro" id="IPR025751">
    <property type="entry name" value="RsbRD_N_dom"/>
</dbReference>
<evidence type="ECO:0000313" key="4">
    <source>
        <dbReference type="Proteomes" id="UP000292564"/>
    </source>
</evidence>
<dbReference type="EMBL" id="SHKY01000001">
    <property type="protein sequence ID" value="RZU49178.1"/>
    <property type="molecule type" value="Genomic_DNA"/>
</dbReference>
<dbReference type="OrthoDB" id="4571023at2"/>
<evidence type="ECO:0000259" key="1">
    <source>
        <dbReference type="Pfam" id="PF13556"/>
    </source>
</evidence>
<gene>
    <name evidence="3" type="ORF">EV385_0914</name>
</gene>
<name>A0A4Q7ZES2_9ACTN</name>
<dbReference type="Gene3D" id="1.10.10.2840">
    <property type="entry name" value="PucR C-terminal helix-turn-helix domain"/>
    <property type="match status" value="1"/>
</dbReference>
<dbReference type="InterPro" id="IPR051448">
    <property type="entry name" value="CdaR-like_regulators"/>
</dbReference>
<proteinExistence type="predicted"/>
<comment type="caution">
    <text evidence="3">The sequence shown here is derived from an EMBL/GenBank/DDBJ whole genome shotgun (WGS) entry which is preliminary data.</text>
</comment>
<feature type="domain" description="RsbT co-antagonist protein RsbRD N-terminal" evidence="2">
    <location>
        <begin position="22"/>
        <end position="158"/>
    </location>
</feature>
<dbReference type="Pfam" id="PF13556">
    <property type="entry name" value="HTH_30"/>
    <property type="match status" value="1"/>
</dbReference>
<evidence type="ECO:0000313" key="3">
    <source>
        <dbReference type="EMBL" id="RZU49178.1"/>
    </source>
</evidence>
<sequence length="394" mass="42869">MAMRQRDASIRTLLDDLVSDGRILDEMVEVARSRSPEVARLPHLESRRHIQTLLSTAVTALDRLGELGDRDFAQAARLGAERAAQGVPIGALLYGVQACRSRALEIVVSHGRAAGIPDEALLEAVLDVDRYAATLERHVIEGYRAAERRLGRGHREARSRMLRRLLLGEHGGVPPHELNRFGLRADGRYHCVLAELGDVTRISPVEQSLSALGAVVGTVDGRLAALAPRLPPPIALGRTVPAVAAPARPLTEIRAVYGLCVTALRTAVRCGLAGLHDVVDLAAETALTAQPLLAELLRDALLDALRPGDDFHRELVATALGYLDHGLRLDQTATALHVHPNTVRYRLRRLHEITGIPALGGEPGERPGVLETTRLWWALRTWLGLAHRPDRTGE</sequence>
<keyword evidence="4" id="KW-1185">Reference proteome</keyword>